<dbReference type="InterPro" id="IPR012910">
    <property type="entry name" value="Plug_dom"/>
</dbReference>
<feature type="domain" description="TonB-dependent receptor-like beta-barrel" evidence="15">
    <location>
        <begin position="260"/>
        <end position="733"/>
    </location>
</feature>
<feature type="chain" id="PRO_5046431182" evidence="14">
    <location>
        <begin position="25"/>
        <end position="772"/>
    </location>
</feature>
<keyword evidence="4" id="KW-0410">Iron transport</keyword>
<organism evidence="17 18">
    <name type="scientific">Sphingomonas immobilis</name>
    <dbReference type="NCBI Taxonomy" id="3063997"/>
    <lineage>
        <taxon>Bacteria</taxon>
        <taxon>Pseudomonadati</taxon>
        <taxon>Pseudomonadota</taxon>
        <taxon>Alphaproteobacteria</taxon>
        <taxon>Sphingomonadales</taxon>
        <taxon>Sphingomonadaceae</taxon>
        <taxon>Sphingomonas</taxon>
    </lineage>
</organism>
<evidence type="ECO:0000256" key="4">
    <source>
        <dbReference type="ARBA" id="ARBA00022496"/>
    </source>
</evidence>
<dbReference type="RefSeq" id="WP_304561127.1">
    <property type="nucleotide sequence ID" value="NZ_JAUQSZ010000006.1"/>
</dbReference>
<evidence type="ECO:0000256" key="12">
    <source>
        <dbReference type="PROSITE-ProRule" id="PRU01360"/>
    </source>
</evidence>
<dbReference type="Pfam" id="PF07715">
    <property type="entry name" value="Plug"/>
    <property type="match status" value="1"/>
</dbReference>
<dbReference type="Pfam" id="PF00593">
    <property type="entry name" value="TonB_dep_Rec_b-barrel"/>
    <property type="match status" value="1"/>
</dbReference>
<evidence type="ECO:0000256" key="3">
    <source>
        <dbReference type="ARBA" id="ARBA00022452"/>
    </source>
</evidence>
<evidence type="ECO:0000256" key="14">
    <source>
        <dbReference type="SAM" id="SignalP"/>
    </source>
</evidence>
<dbReference type="SUPFAM" id="SSF56935">
    <property type="entry name" value="Porins"/>
    <property type="match status" value="1"/>
</dbReference>
<evidence type="ECO:0000256" key="6">
    <source>
        <dbReference type="ARBA" id="ARBA00022729"/>
    </source>
</evidence>
<name>A0ABT8ZYL6_9SPHN</name>
<keyword evidence="9 13" id="KW-0798">TonB box</keyword>
<evidence type="ECO:0000256" key="9">
    <source>
        <dbReference type="ARBA" id="ARBA00023077"/>
    </source>
</evidence>
<dbReference type="Gene3D" id="2.40.170.20">
    <property type="entry name" value="TonB-dependent receptor, beta-barrel domain"/>
    <property type="match status" value="1"/>
</dbReference>
<dbReference type="InterPro" id="IPR039426">
    <property type="entry name" value="TonB-dep_rcpt-like"/>
</dbReference>
<keyword evidence="17" id="KW-0675">Receptor</keyword>
<evidence type="ECO:0000256" key="11">
    <source>
        <dbReference type="ARBA" id="ARBA00023237"/>
    </source>
</evidence>
<keyword evidence="7" id="KW-0408">Iron</keyword>
<evidence type="ECO:0000256" key="10">
    <source>
        <dbReference type="ARBA" id="ARBA00023136"/>
    </source>
</evidence>
<comment type="similarity">
    <text evidence="12 13">Belongs to the TonB-dependent receptor family.</text>
</comment>
<evidence type="ECO:0000256" key="8">
    <source>
        <dbReference type="ARBA" id="ARBA00023065"/>
    </source>
</evidence>
<protein>
    <submittedName>
        <fullName evidence="17">TonB-dependent receptor</fullName>
    </submittedName>
</protein>
<accession>A0ABT8ZYL6</accession>
<comment type="caution">
    <text evidence="17">The sequence shown here is derived from an EMBL/GenBank/DDBJ whole genome shotgun (WGS) entry which is preliminary data.</text>
</comment>
<proteinExistence type="inferred from homology"/>
<feature type="domain" description="TonB-dependent receptor plug" evidence="16">
    <location>
        <begin position="53"/>
        <end position="162"/>
    </location>
</feature>
<dbReference type="Gene3D" id="2.170.130.10">
    <property type="entry name" value="TonB-dependent receptor, plug domain"/>
    <property type="match status" value="1"/>
</dbReference>
<dbReference type="InterPro" id="IPR036942">
    <property type="entry name" value="Beta-barrel_TonB_sf"/>
</dbReference>
<dbReference type="PROSITE" id="PS52016">
    <property type="entry name" value="TONB_DEPENDENT_REC_3"/>
    <property type="match status" value="1"/>
</dbReference>
<keyword evidence="18" id="KW-1185">Reference proteome</keyword>
<reference evidence="17" key="1">
    <citation type="submission" date="2023-07" db="EMBL/GenBank/DDBJ databases">
        <authorList>
            <person name="Kim M.K."/>
        </authorList>
    </citation>
    <scope>NUCLEOTIDE SEQUENCE</scope>
    <source>
        <strain evidence="17">CA1-15</strain>
    </source>
</reference>
<evidence type="ECO:0000259" key="15">
    <source>
        <dbReference type="Pfam" id="PF00593"/>
    </source>
</evidence>
<evidence type="ECO:0000256" key="1">
    <source>
        <dbReference type="ARBA" id="ARBA00004571"/>
    </source>
</evidence>
<evidence type="ECO:0000256" key="5">
    <source>
        <dbReference type="ARBA" id="ARBA00022692"/>
    </source>
</evidence>
<keyword evidence="10 12" id="KW-0472">Membrane</keyword>
<keyword evidence="3 12" id="KW-1134">Transmembrane beta strand</keyword>
<comment type="subcellular location">
    <subcellularLocation>
        <location evidence="1 12">Cell outer membrane</location>
        <topology evidence="1 12">Multi-pass membrane protein</topology>
    </subcellularLocation>
</comment>
<dbReference type="InterPro" id="IPR000531">
    <property type="entry name" value="Beta-barrel_TonB"/>
</dbReference>
<dbReference type="PANTHER" id="PTHR32552">
    <property type="entry name" value="FERRICHROME IRON RECEPTOR-RELATED"/>
    <property type="match status" value="1"/>
</dbReference>
<evidence type="ECO:0000256" key="2">
    <source>
        <dbReference type="ARBA" id="ARBA00022448"/>
    </source>
</evidence>
<dbReference type="EMBL" id="JAUQSZ010000006">
    <property type="protein sequence ID" value="MDO7842669.1"/>
    <property type="molecule type" value="Genomic_DNA"/>
</dbReference>
<dbReference type="Proteomes" id="UP001176468">
    <property type="component" value="Unassembled WGS sequence"/>
</dbReference>
<evidence type="ECO:0000313" key="18">
    <source>
        <dbReference type="Proteomes" id="UP001176468"/>
    </source>
</evidence>
<feature type="signal peptide" evidence="14">
    <location>
        <begin position="1"/>
        <end position="24"/>
    </location>
</feature>
<evidence type="ECO:0000313" key="17">
    <source>
        <dbReference type="EMBL" id="MDO7842669.1"/>
    </source>
</evidence>
<keyword evidence="5 12" id="KW-0812">Transmembrane</keyword>
<keyword evidence="8" id="KW-0406">Ion transport</keyword>
<evidence type="ECO:0000259" key="16">
    <source>
        <dbReference type="Pfam" id="PF07715"/>
    </source>
</evidence>
<dbReference type="InterPro" id="IPR037066">
    <property type="entry name" value="Plug_dom_sf"/>
</dbReference>
<keyword evidence="6 14" id="KW-0732">Signal</keyword>
<dbReference type="PANTHER" id="PTHR32552:SF89">
    <property type="entry name" value="CATECHOLATE SIDEROPHORE RECEPTOR FIU"/>
    <property type="match status" value="1"/>
</dbReference>
<evidence type="ECO:0000256" key="7">
    <source>
        <dbReference type="ARBA" id="ARBA00023004"/>
    </source>
</evidence>
<keyword evidence="2 12" id="KW-0813">Transport</keyword>
<sequence length="772" mass="82724">MTVRASHLLCGSLLLACTSTAALAQSNETPSTAAPAEADTATDIVVLGFGQSRQVQTVTQADILQLTPGSTPLKAISKLPGVNYQAADAFGAYEWSSRITLRGFNQNQLGFTLDGVPLGDMSYGNSNGLHISRAIISENMGAASVAQGAGALGTASSSNLGGTIEFNSLAPSNTFGIAASATYGSDQTFRGFVRLESGDITGGGLKGYLSYAYLKTDKWKGFGEQRQHQINAKIVQDLGDRGSITAFFNFSDRREQDYQDLSLDLINRLGYNLDNISNDFPLANRLAQIYANQNAPVGGPLPYPGVGTVFPAPYQTVDDVYFDAGGLRRDYLAGATFDSHLTDNLSLKLTGYYHNNHGQGVWYLPYTPTPGGAALSVRTTEYDIHRGGILGHVALDTGPNHLEVGGWYESNDFENARRFYGLANQATASLPTLEFKTNPLFTQFDAKFNTETLMYYVSDKLALGRLTLTGGWKGLKVTNNAIGIVGVLATGRIEAKDWFLPQAGALYRLSDQAELFANFTQNMRAFTSAAVGASPFATTQAGLDAIRNTLKPERSTTYEAGGRFRMNGFQASVVGYYVDFSNRLLSLANGTGGAGNPTTLQNVGSVRNYGIEITALYKVLPAVSLFASYSYSRAEYLDNVISNAIGSVGAIDTATKGKTVPDNPEHMLKGEAVYDDGRFMGRISANYMSKRYFTYLNDQSVPGRVLVDAAIGYTFKGEGFLNGFGIEASVTNLTDLSYVATIGSNGFGKSGDSQTLLAGAPRQFFVTLKKGL</sequence>
<dbReference type="PROSITE" id="PS51257">
    <property type="entry name" value="PROKAR_LIPOPROTEIN"/>
    <property type="match status" value="1"/>
</dbReference>
<gene>
    <name evidence="17" type="ORF">Q5H94_10040</name>
</gene>
<evidence type="ECO:0000256" key="13">
    <source>
        <dbReference type="RuleBase" id="RU003357"/>
    </source>
</evidence>
<keyword evidence="11 12" id="KW-0998">Cell outer membrane</keyword>